<evidence type="ECO:0000256" key="2">
    <source>
        <dbReference type="ARBA" id="ARBA00023239"/>
    </source>
</evidence>
<organism evidence="4 5">
    <name type="scientific">Treponema vincentii</name>
    <dbReference type="NCBI Taxonomy" id="69710"/>
    <lineage>
        <taxon>Bacteria</taxon>
        <taxon>Pseudomonadati</taxon>
        <taxon>Spirochaetota</taxon>
        <taxon>Spirochaetia</taxon>
        <taxon>Spirochaetales</taxon>
        <taxon>Treponemataceae</taxon>
        <taxon>Treponema</taxon>
    </lineage>
</organism>
<dbReference type="Pfam" id="PF00378">
    <property type="entry name" value="ECH_1"/>
    <property type="match status" value="1"/>
</dbReference>
<evidence type="ECO:0000256" key="3">
    <source>
        <dbReference type="RuleBase" id="RU003707"/>
    </source>
</evidence>
<proteinExistence type="inferred from homology"/>
<comment type="similarity">
    <text evidence="1 3">Belongs to the enoyl-CoA hydratase/isomerase family.</text>
</comment>
<evidence type="ECO:0000256" key="1">
    <source>
        <dbReference type="ARBA" id="ARBA00005254"/>
    </source>
</evidence>
<dbReference type="Gene3D" id="3.90.226.10">
    <property type="entry name" value="2-enoyl-CoA Hydratase, Chain A, domain 1"/>
    <property type="match status" value="1"/>
</dbReference>
<gene>
    <name evidence="4" type="ORF">GWP43_05230</name>
</gene>
<dbReference type="FunFam" id="3.90.226.10:FF:000009">
    <property type="entry name" value="Carnitinyl-CoA dehydratase"/>
    <property type="match status" value="1"/>
</dbReference>
<dbReference type="InterPro" id="IPR014748">
    <property type="entry name" value="Enoyl-CoA_hydra_C"/>
</dbReference>
<name>A0A6P1Y112_9SPIR</name>
<protein>
    <submittedName>
        <fullName evidence="4">Enoyl-CoA hydratase/isomerase family protein</fullName>
    </submittedName>
</protein>
<dbReference type="InterPro" id="IPR018376">
    <property type="entry name" value="Enoyl-CoA_hyd/isom_CS"/>
</dbReference>
<evidence type="ECO:0000313" key="5">
    <source>
        <dbReference type="Proteomes" id="UP000464374"/>
    </source>
</evidence>
<evidence type="ECO:0000313" key="4">
    <source>
        <dbReference type="EMBL" id="QHX42940.1"/>
    </source>
</evidence>
<reference evidence="4 5" key="1">
    <citation type="submission" date="2020-01" db="EMBL/GenBank/DDBJ databases">
        <title>Complete genome sequence of a human oral phylogroup 1 Treponema sp. strain ATCC 700766, originally isolated from periodontitis dental plaque.</title>
        <authorList>
            <person name="Chan Y."/>
            <person name="Huo Y.-B."/>
            <person name="Yu X.-L."/>
            <person name="Zeng H."/>
            <person name="Leung W.-K."/>
            <person name="Watt R.M."/>
        </authorList>
    </citation>
    <scope>NUCLEOTIDE SEQUENCE [LARGE SCALE GENOMIC DNA]</scope>
    <source>
        <strain evidence="4 5">OMZ 804</strain>
    </source>
</reference>
<dbReference type="KEGG" id="trz:GWP43_05230"/>
<dbReference type="InterPro" id="IPR029045">
    <property type="entry name" value="ClpP/crotonase-like_dom_sf"/>
</dbReference>
<dbReference type="PANTHER" id="PTHR11941:SF54">
    <property type="entry name" value="ENOYL-COA HYDRATASE, MITOCHONDRIAL"/>
    <property type="match status" value="1"/>
</dbReference>
<keyword evidence="2" id="KW-0456">Lyase</keyword>
<dbReference type="CDD" id="cd06558">
    <property type="entry name" value="crotonase-like"/>
    <property type="match status" value="1"/>
</dbReference>
<dbReference type="Gene3D" id="1.10.12.10">
    <property type="entry name" value="Lyase 2-enoyl-coa Hydratase, Chain A, domain 2"/>
    <property type="match status" value="1"/>
</dbReference>
<dbReference type="GO" id="GO:0016853">
    <property type="term" value="F:isomerase activity"/>
    <property type="evidence" value="ECO:0007669"/>
    <property type="project" value="UniProtKB-KW"/>
</dbReference>
<dbReference type="InterPro" id="IPR001753">
    <property type="entry name" value="Enoyl-CoA_hydra/iso"/>
</dbReference>
<dbReference type="Proteomes" id="UP000464374">
    <property type="component" value="Chromosome"/>
</dbReference>
<dbReference type="PROSITE" id="PS00166">
    <property type="entry name" value="ENOYL_COA_HYDRATASE"/>
    <property type="match status" value="1"/>
</dbReference>
<dbReference type="FunFam" id="1.10.12.10:FF:000001">
    <property type="entry name" value="Probable enoyl-CoA hydratase, mitochondrial"/>
    <property type="match status" value="1"/>
</dbReference>
<dbReference type="GO" id="GO:0016836">
    <property type="term" value="F:hydro-lyase activity"/>
    <property type="evidence" value="ECO:0007669"/>
    <property type="project" value="UniProtKB-ARBA"/>
</dbReference>
<dbReference type="PANTHER" id="PTHR11941">
    <property type="entry name" value="ENOYL-COA HYDRATASE-RELATED"/>
    <property type="match status" value="1"/>
</dbReference>
<sequence>MKFTEAAKTTEFVKAELEGKLAVLTMNRPKALNALNDQTLDELERLFTAIEKDREVLGVILTGEGRAFVAGADISQMSGYGVEEGRLYSDRAQKLFNKIEILEKPVIAAVNGFALGGGCELAMSCDIRIASEQAIFGQPEVNLGLMPCFGGTQRLPRLVGTGIAKELIYTCRQVKAQEAKEIGLVNKVVPAESLLGEAKTMMAMILSKSPIAIGYCKAAINRGADTDLRNGLEIEKECWAIVFGTKDKEEGISAFLEKRMPQFPNQY</sequence>
<dbReference type="GO" id="GO:0006635">
    <property type="term" value="P:fatty acid beta-oxidation"/>
    <property type="evidence" value="ECO:0007669"/>
    <property type="project" value="TreeGrafter"/>
</dbReference>
<dbReference type="RefSeq" id="WP_162663233.1">
    <property type="nucleotide sequence ID" value="NZ_CP048020.1"/>
</dbReference>
<dbReference type="EMBL" id="CP048020">
    <property type="protein sequence ID" value="QHX42940.1"/>
    <property type="molecule type" value="Genomic_DNA"/>
</dbReference>
<accession>A0A6P1Y112</accession>
<dbReference type="AlphaFoldDB" id="A0A6P1Y112"/>
<dbReference type="SUPFAM" id="SSF52096">
    <property type="entry name" value="ClpP/crotonase"/>
    <property type="match status" value="1"/>
</dbReference>
<keyword evidence="4" id="KW-0413">Isomerase</keyword>